<dbReference type="InterPro" id="IPR052710">
    <property type="entry name" value="CAAX_protease"/>
</dbReference>
<keyword evidence="1" id="KW-0472">Membrane</keyword>
<evidence type="ECO:0000259" key="2">
    <source>
        <dbReference type="Pfam" id="PF02517"/>
    </source>
</evidence>
<keyword evidence="1" id="KW-0812">Transmembrane</keyword>
<proteinExistence type="predicted"/>
<evidence type="ECO:0000313" key="4">
    <source>
        <dbReference type="Proteomes" id="UP000202922"/>
    </source>
</evidence>
<feature type="transmembrane region" description="Helical" evidence="1">
    <location>
        <begin position="273"/>
        <end position="292"/>
    </location>
</feature>
<feature type="transmembrane region" description="Helical" evidence="1">
    <location>
        <begin position="20"/>
        <end position="44"/>
    </location>
</feature>
<organism evidence="3 4">
    <name type="scientific">Actibacterium lipolyticum</name>
    <dbReference type="NCBI Taxonomy" id="1524263"/>
    <lineage>
        <taxon>Bacteria</taxon>
        <taxon>Pseudomonadati</taxon>
        <taxon>Pseudomonadota</taxon>
        <taxon>Alphaproteobacteria</taxon>
        <taxon>Rhodobacterales</taxon>
        <taxon>Roseobacteraceae</taxon>
        <taxon>Actibacterium</taxon>
    </lineage>
</organism>
<evidence type="ECO:0000313" key="3">
    <source>
        <dbReference type="EMBL" id="SMX30707.1"/>
    </source>
</evidence>
<keyword evidence="4" id="KW-1185">Reference proteome</keyword>
<dbReference type="Proteomes" id="UP000202922">
    <property type="component" value="Unassembled WGS sequence"/>
</dbReference>
<dbReference type="PANTHER" id="PTHR36435">
    <property type="entry name" value="SLR1288 PROTEIN"/>
    <property type="match status" value="1"/>
</dbReference>
<protein>
    <submittedName>
        <fullName evidence="3">CAAX amino terminal protease self- immunity</fullName>
    </submittedName>
</protein>
<dbReference type="PANTHER" id="PTHR36435:SF1">
    <property type="entry name" value="CAAX AMINO TERMINAL PROTEASE FAMILY PROTEIN"/>
    <property type="match status" value="1"/>
</dbReference>
<dbReference type="GO" id="GO:0080120">
    <property type="term" value="P:CAAX-box protein maturation"/>
    <property type="evidence" value="ECO:0007669"/>
    <property type="project" value="UniProtKB-ARBA"/>
</dbReference>
<dbReference type="InterPro" id="IPR003675">
    <property type="entry name" value="Rce1/LyrA-like_dom"/>
</dbReference>
<feature type="transmembrane region" description="Helical" evidence="1">
    <location>
        <begin position="71"/>
        <end position="89"/>
    </location>
</feature>
<dbReference type="Pfam" id="PF02517">
    <property type="entry name" value="Rce1-like"/>
    <property type="match status" value="1"/>
</dbReference>
<feature type="transmembrane region" description="Helical" evidence="1">
    <location>
        <begin position="204"/>
        <end position="224"/>
    </location>
</feature>
<dbReference type="GO" id="GO:0006508">
    <property type="term" value="P:proteolysis"/>
    <property type="evidence" value="ECO:0007669"/>
    <property type="project" value="UniProtKB-KW"/>
</dbReference>
<feature type="transmembrane region" description="Helical" evidence="1">
    <location>
        <begin position="236"/>
        <end position="261"/>
    </location>
</feature>
<reference evidence="4" key="1">
    <citation type="submission" date="2017-05" db="EMBL/GenBank/DDBJ databases">
        <authorList>
            <person name="Rodrigo-Torres L."/>
            <person name="Arahal R. D."/>
            <person name="Lucena T."/>
        </authorList>
    </citation>
    <scope>NUCLEOTIDE SEQUENCE [LARGE SCALE GENOMIC DNA]</scope>
    <source>
        <strain evidence="4">CECT 8621</strain>
    </source>
</reference>
<keyword evidence="1" id="KW-1133">Transmembrane helix</keyword>
<dbReference type="GO" id="GO:0004175">
    <property type="term" value="F:endopeptidase activity"/>
    <property type="evidence" value="ECO:0007669"/>
    <property type="project" value="UniProtKB-ARBA"/>
</dbReference>
<dbReference type="RefSeq" id="WP_235823653.1">
    <property type="nucleotide sequence ID" value="NZ_FXYE01000001.1"/>
</dbReference>
<feature type="transmembrane region" description="Helical" evidence="1">
    <location>
        <begin position="181"/>
        <end position="198"/>
    </location>
</feature>
<dbReference type="EMBL" id="FXYE01000001">
    <property type="protein sequence ID" value="SMX30707.1"/>
    <property type="molecule type" value="Genomic_DNA"/>
</dbReference>
<evidence type="ECO:0000256" key="1">
    <source>
        <dbReference type="SAM" id="Phobius"/>
    </source>
</evidence>
<dbReference type="AlphaFoldDB" id="A0A238JKJ8"/>
<keyword evidence="3" id="KW-0378">Hydrolase</keyword>
<keyword evidence="3" id="KW-0645">Protease</keyword>
<name>A0A238JKJ8_9RHOB</name>
<feature type="domain" description="CAAX prenyl protease 2/Lysostaphin resistance protein A-like" evidence="2">
    <location>
        <begin position="145"/>
        <end position="241"/>
    </location>
</feature>
<feature type="transmembrane region" description="Helical" evidence="1">
    <location>
        <begin position="140"/>
        <end position="160"/>
    </location>
</feature>
<accession>A0A238JKJ8</accession>
<gene>
    <name evidence="3" type="ORF">COL8621_00068</name>
</gene>
<feature type="transmembrane region" description="Helical" evidence="1">
    <location>
        <begin position="110"/>
        <end position="128"/>
    </location>
</feature>
<sequence>MRYAPHESFAAPARNRPEIWRLIVGFLAINLIQLMLIFGCYSIVANLAGQFTARQLFNDVFISTLTARDTLLMLGSFGFLIVGIAIVVTRIHHRPFLSLIGAPGQAVQDFFATLKALAILSVVIAFALPNDIELMPNLAFAKWALLLPISILVLFIQVSAEELLFRGYLQQQLAARFRSPVIWMLLPALIFGAGHYAPDAAGENAVFVTIWAALFGLIAADLTARSGNLGPAIALHFVNNAAAILFVSLSGPMSGLALYLYPYEADSTALQPLFAVDLGVLFVSWLAARVALRV</sequence>